<dbReference type="Ensembl" id="ENSCSET00000015191.1">
    <property type="protein sequence ID" value="ENSCSEP00000015012.1"/>
    <property type="gene ID" value="ENSCSEG00000009654.1"/>
</dbReference>
<dbReference type="InterPro" id="IPR002452">
    <property type="entry name" value="Alpha_tubulin"/>
</dbReference>
<comment type="similarity">
    <text evidence="2">Belongs to the tubulin family.</text>
</comment>
<protein>
    <submittedName>
        <fullName evidence="11">Tubulin alpha 4b</fullName>
    </submittedName>
</protein>
<accession>A0A3P8VKX3</accession>
<evidence type="ECO:0000313" key="11">
    <source>
        <dbReference type="Ensembl" id="ENSCSEP00000015012.1"/>
    </source>
</evidence>
<evidence type="ECO:0000256" key="5">
    <source>
        <dbReference type="ARBA" id="ARBA00022741"/>
    </source>
</evidence>
<dbReference type="GO" id="GO:0005525">
    <property type="term" value="F:GTP binding"/>
    <property type="evidence" value="ECO:0007669"/>
    <property type="project" value="UniProtKB-KW"/>
</dbReference>
<dbReference type="InterPro" id="IPR008280">
    <property type="entry name" value="Tub_FtsZ_C"/>
</dbReference>
<organism evidence="11 12">
    <name type="scientific">Cynoglossus semilaevis</name>
    <name type="common">Tongue sole</name>
    <dbReference type="NCBI Taxonomy" id="244447"/>
    <lineage>
        <taxon>Eukaryota</taxon>
        <taxon>Metazoa</taxon>
        <taxon>Chordata</taxon>
        <taxon>Craniata</taxon>
        <taxon>Vertebrata</taxon>
        <taxon>Euteleostomi</taxon>
        <taxon>Actinopterygii</taxon>
        <taxon>Neopterygii</taxon>
        <taxon>Teleostei</taxon>
        <taxon>Neoteleostei</taxon>
        <taxon>Acanthomorphata</taxon>
        <taxon>Carangaria</taxon>
        <taxon>Pleuronectiformes</taxon>
        <taxon>Pleuronectoidei</taxon>
        <taxon>Cynoglossidae</taxon>
        <taxon>Cynoglossinae</taxon>
        <taxon>Cynoglossus</taxon>
    </lineage>
</organism>
<dbReference type="STRING" id="244447.ENSCSEP00000015012"/>
<dbReference type="InterPro" id="IPR037103">
    <property type="entry name" value="Tubulin/FtsZ-like_C"/>
</dbReference>
<dbReference type="Proteomes" id="UP000265120">
    <property type="component" value="Chromosome 10"/>
</dbReference>
<feature type="compositionally biased region" description="Polar residues" evidence="9">
    <location>
        <begin position="192"/>
        <end position="204"/>
    </location>
</feature>
<reference evidence="11" key="3">
    <citation type="submission" date="2025-09" db="UniProtKB">
        <authorList>
            <consortium name="Ensembl"/>
        </authorList>
    </citation>
    <scope>IDENTIFICATION</scope>
</reference>
<name>A0A3P8VKX3_CYNSE</name>
<dbReference type="PANTHER" id="PTHR11588">
    <property type="entry name" value="TUBULIN"/>
    <property type="match status" value="1"/>
</dbReference>
<evidence type="ECO:0000256" key="2">
    <source>
        <dbReference type="ARBA" id="ARBA00009636"/>
    </source>
</evidence>
<sequence>MGTTRNPNLFSIYPAPQVSTAVVEPYNSILTTHTTLEHSDCAFRVDNEAIYDICRRNLDIERPTYTNLNRLISQIVSSITASLRFDGALNVDLTEFQTNLVPYPRIHFPLATYAPVISAEKAYHEQLTVSEITNACFDLHYKLAIEMNVSANEEIILKETGLFECKKTKKRNCQMFLTSTKKTSYLQEYGSIPTTRANTRTPSNRAMAPEEETPGPDTYRVKVS</sequence>
<evidence type="ECO:0000256" key="4">
    <source>
        <dbReference type="ARBA" id="ARBA00022701"/>
    </source>
</evidence>
<evidence type="ECO:0000256" key="9">
    <source>
        <dbReference type="SAM" id="MobiDB-lite"/>
    </source>
</evidence>
<dbReference type="SUPFAM" id="SSF52490">
    <property type="entry name" value="Tubulin nucleotide-binding domain-like"/>
    <property type="match status" value="1"/>
</dbReference>
<dbReference type="InterPro" id="IPR000217">
    <property type="entry name" value="Tubulin"/>
</dbReference>
<dbReference type="GO" id="GO:0007017">
    <property type="term" value="P:microtubule-based process"/>
    <property type="evidence" value="ECO:0007669"/>
    <property type="project" value="InterPro"/>
</dbReference>
<dbReference type="InterPro" id="IPR018316">
    <property type="entry name" value="Tubulin/FtsZ_2-layer-sand-dom"/>
</dbReference>
<dbReference type="SUPFAM" id="SSF55307">
    <property type="entry name" value="Tubulin C-terminal domain-like"/>
    <property type="match status" value="1"/>
</dbReference>
<feature type="region of interest" description="Disordered" evidence="9">
    <location>
        <begin position="192"/>
        <end position="224"/>
    </location>
</feature>
<dbReference type="PRINTS" id="PR01162">
    <property type="entry name" value="ALPHATUBULIN"/>
</dbReference>
<dbReference type="Gene3D" id="3.40.50.1440">
    <property type="entry name" value="Tubulin/FtsZ, GTPase domain"/>
    <property type="match status" value="1"/>
</dbReference>
<reference evidence="11 12" key="1">
    <citation type="journal article" date="2014" name="Nat. Genet.">
        <title>Whole-genome sequence of a flatfish provides insights into ZW sex chromosome evolution and adaptation to a benthic lifestyle.</title>
        <authorList>
            <person name="Chen S."/>
            <person name="Zhang G."/>
            <person name="Shao C."/>
            <person name="Huang Q."/>
            <person name="Liu G."/>
            <person name="Zhang P."/>
            <person name="Song W."/>
            <person name="An N."/>
            <person name="Chalopin D."/>
            <person name="Volff J.N."/>
            <person name="Hong Y."/>
            <person name="Li Q."/>
            <person name="Sha Z."/>
            <person name="Zhou H."/>
            <person name="Xie M."/>
            <person name="Yu Q."/>
            <person name="Liu Y."/>
            <person name="Xiang H."/>
            <person name="Wang N."/>
            <person name="Wu K."/>
            <person name="Yang C."/>
            <person name="Zhou Q."/>
            <person name="Liao X."/>
            <person name="Yang L."/>
            <person name="Hu Q."/>
            <person name="Zhang J."/>
            <person name="Meng L."/>
            <person name="Jin L."/>
            <person name="Tian Y."/>
            <person name="Lian J."/>
            <person name="Yang J."/>
            <person name="Miao G."/>
            <person name="Liu S."/>
            <person name="Liang Z."/>
            <person name="Yan F."/>
            <person name="Li Y."/>
            <person name="Sun B."/>
            <person name="Zhang H."/>
            <person name="Zhang J."/>
            <person name="Zhu Y."/>
            <person name="Du M."/>
            <person name="Zhao Y."/>
            <person name="Schartl M."/>
            <person name="Tang Q."/>
            <person name="Wang J."/>
        </authorList>
    </citation>
    <scope>NUCLEOTIDE SEQUENCE</scope>
</reference>
<dbReference type="GeneTree" id="ENSGT00940000154457"/>
<dbReference type="PRINTS" id="PR01161">
    <property type="entry name" value="TUBULIN"/>
</dbReference>
<keyword evidence="3" id="KW-0963">Cytoplasm</keyword>
<keyword evidence="6" id="KW-0378">Hydrolase</keyword>
<dbReference type="Pfam" id="PF03953">
    <property type="entry name" value="Tubulin_C"/>
    <property type="match status" value="1"/>
</dbReference>
<comment type="subcellular location">
    <subcellularLocation>
        <location evidence="1">Cytoplasm</location>
    </subcellularLocation>
</comment>
<keyword evidence="4" id="KW-0493">Microtubule</keyword>
<evidence type="ECO:0000313" key="12">
    <source>
        <dbReference type="Proteomes" id="UP000265120"/>
    </source>
</evidence>
<evidence type="ECO:0000256" key="6">
    <source>
        <dbReference type="ARBA" id="ARBA00022801"/>
    </source>
</evidence>
<keyword evidence="7" id="KW-0342">GTP-binding</keyword>
<evidence type="ECO:0000259" key="10">
    <source>
        <dbReference type="Pfam" id="PF03953"/>
    </source>
</evidence>
<dbReference type="InParanoid" id="A0A3P8VKX3"/>
<evidence type="ECO:0000256" key="1">
    <source>
        <dbReference type="ARBA" id="ARBA00004496"/>
    </source>
</evidence>
<keyword evidence="12" id="KW-1185">Reference proteome</keyword>
<dbReference type="AlphaFoldDB" id="A0A3P8VKX3"/>
<dbReference type="GO" id="GO:0005737">
    <property type="term" value="C:cytoplasm"/>
    <property type="evidence" value="ECO:0007669"/>
    <property type="project" value="UniProtKB-SubCell"/>
</dbReference>
<dbReference type="InterPro" id="IPR036525">
    <property type="entry name" value="Tubulin/FtsZ_GTPase_sf"/>
</dbReference>
<keyword evidence="5" id="KW-0547">Nucleotide-binding</keyword>
<reference evidence="11" key="2">
    <citation type="submission" date="2025-08" db="UniProtKB">
        <authorList>
            <consortium name="Ensembl"/>
        </authorList>
    </citation>
    <scope>IDENTIFICATION</scope>
</reference>
<evidence type="ECO:0000256" key="7">
    <source>
        <dbReference type="ARBA" id="ARBA00023134"/>
    </source>
</evidence>
<dbReference type="Gene3D" id="3.30.1330.20">
    <property type="entry name" value="Tubulin/FtsZ, C-terminal domain"/>
    <property type="match status" value="1"/>
</dbReference>
<evidence type="ECO:0000256" key="8">
    <source>
        <dbReference type="ARBA" id="ARBA00049117"/>
    </source>
</evidence>
<dbReference type="GO" id="GO:0005200">
    <property type="term" value="F:structural constituent of cytoskeleton"/>
    <property type="evidence" value="ECO:0007669"/>
    <property type="project" value="InterPro"/>
</dbReference>
<evidence type="ECO:0000256" key="3">
    <source>
        <dbReference type="ARBA" id="ARBA00022490"/>
    </source>
</evidence>
<proteinExistence type="inferred from homology"/>
<feature type="domain" description="Tubulin/FtsZ 2-layer sandwich" evidence="10">
    <location>
        <begin position="104"/>
        <end position="143"/>
    </location>
</feature>
<dbReference type="GO" id="GO:0005874">
    <property type="term" value="C:microtubule"/>
    <property type="evidence" value="ECO:0007669"/>
    <property type="project" value="UniProtKB-KW"/>
</dbReference>
<dbReference type="GO" id="GO:0016787">
    <property type="term" value="F:hydrolase activity"/>
    <property type="evidence" value="ECO:0007669"/>
    <property type="project" value="UniProtKB-KW"/>
</dbReference>
<gene>
    <name evidence="11" type="primary">TUBA4B</name>
</gene>
<comment type="catalytic activity">
    <reaction evidence="8">
        <text>GTP + H2O = GDP + phosphate + H(+)</text>
        <dbReference type="Rhea" id="RHEA:19669"/>
        <dbReference type="ChEBI" id="CHEBI:15377"/>
        <dbReference type="ChEBI" id="CHEBI:15378"/>
        <dbReference type="ChEBI" id="CHEBI:37565"/>
        <dbReference type="ChEBI" id="CHEBI:43474"/>
        <dbReference type="ChEBI" id="CHEBI:58189"/>
    </reaction>
    <physiologicalReaction direction="left-to-right" evidence="8">
        <dbReference type="Rhea" id="RHEA:19670"/>
    </physiologicalReaction>
</comment>